<evidence type="ECO:0000313" key="8">
    <source>
        <dbReference type="EMBL" id="CAG8626714.1"/>
    </source>
</evidence>
<feature type="region of interest" description="Disordered" evidence="6">
    <location>
        <begin position="352"/>
        <end position="375"/>
    </location>
</feature>
<evidence type="ECO:0000256" key="1">
    <source>
        <dbReference type="ARBA" id="ARBA00004123"/>
    </source>
</evidence>
<keyword evidence="3" id="KW-0805">Transcription regulation</keyword>
<dbReference type="Pfam" id="PF00172">
    <property type="entry name" value="Zn_clus"/>
    <property type="match status" value="1"/>
</dbReference>
<feature type="domain" description="Zn(2)-C6 fungal-type" evidence="7">
    <location>
        <begin position="9"/>
        <end position="38"/>
    </location>
</feature>
<dbReference type="Gene3D" id="4.10.240.10">
    <property type="entry name" value="Zn(2)-C6 fungal-type DNA-binding domain"/>
    <property type="match status" value="1"/>
</dbReference>
<evidence type="ECO:0000256" key="6">
    <source>
        <dbReference type="SAM" id="MobiDB-lite"/>
    </source>
</evidence>
<dbReference type="InterPro" id="IPR050815">
    <property type="entry name" value="TF_fung"/>
</dbReference>
<accession>A0ABN7ULJ3</accession>
<evidence type="ECO:0000256" key="3">
    <source>
        <dbReference type="ARBA" id="ARBA00023015"/>
    </source>
</evidence>
<evidence type="ECO:0000256" key="2">
    <source>
        <dbReference type="ARBA" id="ARBA00022723"/>
    </source>
</evidence>
<keyword evidence="5" id="KW-0539">Nucleus</keyword>
<keyword evidence="9" id="KW-1185">Reference proteome</keyword>
<gene>
    <name evidence="8" type="ORF">GMARGA_LOCUS8115</name>
</gene>
<dbReference type="InterPro" id="IPR036864">
    <property type="entry name" value="Zn2-C6_fun-type_DNA-bd_sf"/>
</dbReference>
<dbReference type="InterPro" id="IPR001138">
    <property type="entry name" value="Zn2Cys6_DnaBD"/>
</dbReference>
<organism evidence="8 9">
    <name type="scientific">Gigaspora margarita</name>
    <dbReference type="NCBI Taxonomy" id="4874"/>
    <lineage>
        <taxon>Eukaryota</taxon>
        <taxon>Fungi</taxon>
        <taxon>Fungi incertae sedis</taxon>
        <taxon>Mucoromycota</taxon>
        <taxon>Glomeromycotina</taxon>
        <taxon>Glomeromycetes</taxon>
        <taxon>Diversisporales</taxon>
        <taxon>Gigasporaceae</taxon>
        <taxon>Gigaspora</taxon>
    </lineage>
</organism>
<feature type="compositionally biased region" description="Pro residues" evidence="6">
    <location>
        <begin position="360"/>
        <end position="370"/>
    </location>
</feature>
<keyword evidence="4" id="KW-0804">Transcription</keyword>
<feature type="region of interest" description="Disordered" evidence="6">
    <location>
        <begin position="116"/>
        <end position="135"/>
    </location>
</feature>
<dbReference type="EMBL" id="CAJVQB010004097">
    <property type="protein sequence ID" value="CAG8626714.1"/>
    <property type="molecule type" value="Genomic_DNA"/>
</dbReference>
<comment type="subcellular location">
    <subcellularLocation>
        <location evidence="1">Nucleus</location>
    </subcellularLocation>
</comment>
<reference evidence="8 9" key="1">
    <citation type="submission" date="2021-06" db="EMBL/GenBank/DDBJ databases">
        <authorList>
            <person name="Kallberg Y."/>
            <person name="Tangrot J."/>
            <person name="Rosling A."/>
        </authorList>
    </citation>
    <scope>NUCLEOTIDE SEQUENCE [LARGE SCALE GENOMIC DNA]</scope>
    <source>
        <strain evidence="8 9">120-4 pot B 10/14</strain>
    </source>
</reference>
<dbReference type="PROSITE" id="PS50048">
    <property type="entry name" value="ZN2_CY6_FUNGAL_2"/>
    <property type="match status" value="1"/>
</dbReference>
<comment type="caution">
    <text evidence="8">The sequence shown here is derived from an EMBL/GenBank/DDBJ whole genome shotgun (WGS) entry which is preliminary data.</text>
</comment>
<proteinExistence type="predicted"/>
<keyword evidence="2" id="KW-0479">Metal-binding</keyword>
<evidence type="ECO:0000259" key="7">
    <source>
        <dbReference type="PROSITE" id="PS50048"/>
    </source>
</evidence>
<dbReference type="SMART" id="SM00066">
    <property type="entry name" value="GAL4"/>
    <property type="match status" value="1"/>
</dbReference>
<evidence type="ECO:0000256" key="4">
    <source>
        <dbReference type="ARBA" id="ARBA00023163"/>
    </source>
</evidence>
<evidence type="ECO:0000313" key="9">
    <source>
        <dbReference type="Proteomes" id="UP000789901"/>
    </source>
</evidence>
<dbReference type="PANTHER" id="PTHR47338:SF19">
    <property type="entry name" value="ZN(II)2CYS6 TRANSCRIPTION FACTOR (EUROFUNG)"/>
    <property type="match status" value="1"/>
</dbReference>
<evidence type="ECO:0000256" key="5">
    <source>
        <dbReference type="ARBA" id="ARBA00023242"/>
    </source>
</evidence>
<dbReference type="PANTHER" id="PTHR47338">
    <property type="entry name" value="ZN(II)2CYS6 TRANSCRIPTION FACTOR (EUROFUNG)-RELATED"/>
    <property type="match status" value="1"/>
</dbReference>
<dbReference type="Proteomes" id="UP000789901">
    <property type="component" value="Unassembled WGS sequence"/>
</dbReference>
<protein>
    <submittedName>
        <fullName evidence="8">10640_t:CDS:1</fullName>
    </submittedName>
</protein>
<dbReference type="SUPFAM" id="SSF57701">
    <property type="entry name" value="Zn2/Cys6 DNA-binding domain"/>
    <property type="match status" value="1"/>
</dbReference>
<dbReference type="CDD" id="cd00067">
    <property type="entry name" value="GAL4"/>
    <property type="match status" value="1"/>
</dbReference>
<name>A0ABN7ULJ3_GIGMA</name>
<sequence length="449" mass="50433">MNRTKVTVACQACQKKKVKCTGVAPCTNCNRTGHQCEFTGTAKKRGPRNGTVEVIKSSASRIENVLEKDPSLRPQIEQMMKRSSSVRSSTSRSPYGVSPIMIIDNDLRMDNTRSHSIHNAPRNFPYPTQRGPYSQRKHDRMNLYSYVRDENSMDLHSSHEIRQEIKQSPTLMRPVPKYPLNMRNHVTNGISNSQLPDHHQFSANTNSSHINPVAISQISQIPQSLPPIATFETSPIVECSSVQSNSQLKHRPLLPGTLSDVPRQTNTNPLPTLLQSLGEDPMKLPIPWLGQQPKKSMSMPIFGNYAGIKLLLSPPPDLGNPLDNNRLGQLKAQISTEYYSSASYDAQISNKTLSPTRTLPSPPSFSPPESTPKTYIYHDEKFPVNKSPLTPTSSPPSSPFSPYVLCQQWNNNENDVYKHNERINIERGGNNMDMNQTYSRQHNHLMLQS</sequence>